<dbReference type="Pfam" id="PF19278">
    <property type="entry name" value="Hydant_A_C"/>
    <property type="match status" value="1"/>
</dbReference>
<dbReference type="InterPro" id="IPR043129">
    <property type="entry name" value="ATPase_NBD"/>
</dbReference>
<dbReference type="InterPro" id="IPR049517">
    <property type="entry name" value="ACX-like_C"/>
</dbReference>
<dbReference type="PANTHER" id="PTHR11365:SF23">
    <property type="entry name" value="HYPOTHETICAL 5-OXOPROLINASE (EUROFUNG)-RELATED"/>
    <property type="match status" value="1"/>
</dbReference>
<reference evidence="4 5" key="1">
    <citation type="submission" date="2016-12" db="EMBL/GenBank/DDBJ databases">
        <title>Comparison of Traditional DNA-DNA Hybridization with In Silico Genomic Analysis.</title>
        <authorList>
            <person name="Nicholson A.C."/>
            <person name="Humrighouse B.W."/>
            <person name="Graziano J."/>
            <person name="Lasker B."/>
            <person name="Whitney A.M."/>
            <person name="Mcquiston J.R."/>
        </authorList>
    </citation>
    <scope>NUCLEOTIDE SEQUENCE [LARGE SCALE GENOMIC DNA]</scope>
    <source>
        <strain evidence="4 5">H2240</strain>
    </source>
</reference>
<dbReference type="Proteomes" id="UP000196878">
    <property type="component" value="Unassembled WGS sequence"/>
</dbReference>
<dbReference type="Pfam" id="PF01968">
    <property type="entry name" value="Hydantoinase_A"/>
    <property type="match status" value="1"/>
</dbReference>
<sequence>MAAPGRDDAMPYSLGIDIGGTFTDLVLFEPQKGVQHNLKVLTTPDRPSEAVIRGAERIIRREGVDPAEVNRVVHATTLFTNALIERKGAVTALLTTEGFRDVLEIGRERKFELYDIFIEMPRSLVPRTLRAEVRERMTPRGEVETPLDMESLKAAVESLVTQGATSIAISFLHSYANPAHEDAAAEFIRTAYPGVSVTTSFEVAPEIREYERTSTAVANAYVKPLAGAYLTELETRLKQIGVTAPLFLMVSSGGLTNIDEARRNPIQLLESGPAAGALSAAFFGERSDVSHVLAFDMGGTTAKLSVVDEGEPLISYKFEAARTRRFKEGSGLPIKISTIELIEIGAGGGSIAHIDKMGLMKVGPESASSKPGPACYGLGGELPTVTDANLTLGYLNPDFFAGGTMSVDPEAAASALGSLSGATGLSVPELAWGVHDIVNENMASAARVHIAERGKDTRRYALVTTGGGGPLHGYQVARKLGLGRLVCPPGAGVASALGLLIAPARVDRVATVARPVAEVDWSALEMTFERLEAESRAVVTETVPQAEAISVRRLADMRYIGQGFELVVELPEGPYSAASMEPVLAAFRAAYREVFTLNPPTDRIEIVNVRITVSAETGSARMARQTDGADPETAVKQRRQIYFPELRDFTETPVYDRIMLPGGIDIHGPAVIEEPESTLVVGPEGSFRVEPNGNIVVTIAN</sequence>
<feature type="domain" description="Hydantoinase/oxoprolinase N-terminal" evidence="2">
    <location>
        <begin position="14"/>
        <end position="190"/>
    </location>
</feature>
<dbReference type="InterPro" id="IPR008040">
    <property type="entry name" value="Hydant_A_N"/>
</dbReference>
<evidence type="ECO:0000313" key="4">
    <source>
        <dbReference type="EMBL" id="OWJ77918.1"/>
    </source>
</evidence>
<dbReference type="AlphaFoldDB" id="A0A212ABC8"/>
<gene>
    <name evidence="4" type="ORF">CDV49_10395</name>
</gene>
<dbReference type="SUPFAM" id="SSF53067">
    <property type="entry name" value="Actin-like ATPase domain"/>
    <property type="match status" value="1"/>
</dbReference>
<evidence type="ECO:0000259" key="3">
    <source>
        <dbReference type="Pfam" id="PF19278"/>
    </source>
</evidence>
<feature type="domain" description="Acetophenone carboxylase-like C-terminal" evidence="3">
    <location>
        <begin position="523"/>
        <end position="683"/>
    </location>
</feature>
<dbReference type="OrthoDB" id="9759608at2"/>
<proteinExistence type="predicted"/>
<dbReference type="GO" id="GO:0005829">
    <property type="term" value="C:cytosol"/>
    <property type="evidence" value="ECO:0007669"/>
    <property type="project" value="TreeGrafter"/>
</dbReference>
<accession>A0A212ABC8</accession>
<dbReference type="InterPro" id="IPR045079">
    <property type="entry name" value="Oxoprolinase-like"/>
</dbReference>
<name>A0A212ABC8_9RHOB</name>
<evidence type="ECO:0000259" key="2">
    <source>
        <dbReference type="Pfam" id="PF05378"/>
    </source>
</evidence>
<organism evidence="4 5">
    <name type="scientific">Haematobacter genomosp. 1</name>
    <dbReference type="NCBI Taxonomy" id="366618"/>
    <lineage>
        <taxon>Bacteria</taxon>
        <taxon>Pseudomonadati</taxon>
        <taxon>Pseudomonadota</taxon>
        <taxon>Alphaproteobacteria</taxon>
        <taxon>Rhodobacterales</taxon>
        <taxon>Paracoccaceae</taxon>
        <taxon>Haematobacter</taxon>
    </lineage>
</organism>
<dbReference type="GO" id="GO:0006749">
    <property type="term" value="P:glutathione metabolic process"/>
    <property type="evidence" value="ECO:0007669"/>
    <property type="project" value="TreeGrafter"/>
</dbReference>
<evidence type="ECO:0000259" key="1">
    <source>
        <dbReference type="Pfam" id="PF01968"/>
    </source>
</evidence>
<feature type="domain" description="Hydantoinase A/oxoprolinase" evidence="1">
    <location>
        <begin position="212"/>
        <end position="506"/>
    </location>
</feature>
<dbReference type="PANTHER" id="PTHR11365">
    <property type="entry name" value="5-OXOPROLINASE RELATED"/>
    <property type="match status" value="1"/>
</dbReference>
<dbReference type="InterPro" id="IPR002821">
    <property type="entry name" value="Hydantoinase_A"/>
</dbReference>
<dbReference type="GO" id="GO:0017168">
    <property type="term" value="F:5-oxoprolinase (ATP-hydrolyzing) activity"/>
    <property type="evidence" value="ECO:0007669"/>
    <property type="project" value="TreeGrafter"/>
</dbReference>
<protein>
    <submittedName>
        <fullName evidence="4">Hydantoinase</fullName>
    </submittedName>
</protein>
<dbReference type="EMBL" id="NIPW01000015">
    <property type="protein sequence ID" value="OWJ77918.1"/>
    <property type="molecule type" value="Genomic_DNA"/>
</dbReference>
<comment type="caution">
    <text evidence="4">The sequence shown here is derived from an EMBL/GenBank/DDBJ whole genome shotgun (WGS) entry which is preliminary data.</text>
</comment>
<dbReference type="Pfam" id="PF05378">
    <property type="entry name" value="Hydant_A_N"/>
    <property type="match status" value="1"/>
</dbReference>
<evidence type="ECO:0000313" key="5">
    <source>
        <dbReference type="Proteomes" id="UP000196878"/>
    </source>
</evidence>
<keyword evidence="5" id="KW-1185">Reference proteome</keyword>